<gene>
    <name evidence="1" type="ORF">MLD38_002492</name>
</gene>
<accession>A0ACB9S2K9</accession>
<evidence type="ECO:0000313" key="1">
    <source>
        <dbReference type="EMBL" id="KAI4384321.1"/>
    </source>
</evidence>
<sequence>MVQFRWEQGNNPEGKAAGRKADKDLVNPINPSCPQSWSTSPNPAQQSSAATSLSCEAAVYTPKYRRDEVNIRRAEQDNFDAQITDDLLNVLVKRK</sequence>
<organism evidence="1 2">
    <name type="scientific">Melastoma candidum</name>
    <dbReference type="NCBI Taxonomy" id="119954"/>
    <lineage>
        <taxon>Eukaryota</taxon>
        <taxon>Viridiplantae</taxon>
        <taxon>Streptophyta</taxon>
        <taxon>Embryophyta</taxon>
        <taxon>Tracheophyta</taxon>
        <taxon>Spermatophyta</taxon>
        <taxon>Magnoliopsida</taxon>
        <taxon>eudicotyledons</taxon>
        <taxon>Gunneridae</taxon>
        <taxon>Pentapetalae</taxon>
        <taxon>rosids</taxon>
        <taxon>malvids</taxon>
        <taxon>Myrtales</taxon>
        <taxon>Melastomataceae</taxon>
        <taxon>Melastomatoideae</taxon>
        <taxon>Melastomateae</taxon>
        <taxon>Melastoma</taxon>
    </lineage>
</organism>
<evidence type="ECO:0000313" key="2">
    <source>
        <dbReference type="Proteomes" id="UP001057402"/>
    </source>
</evidence>
<reference evidence="2" key="1">
    <citation type="journal article" date="2023" name="Front. Plant Sci.">
        <title>Chromosomal-level genome assembly of Melastoma candidum provides insights into trichome evolution.</title>
        <authorList>
            <person name="Zhong Y."/>
            <person name="Wu W."/>
            <person name="Sun C."/>
            <person name="Zou P."/>
            <person name="Liu Y."/>
            <person name="Dai S."/>
            <person name="Zhou R."/>
        </authorList>
    </citation>
    <scope>NUCLEOTIDE SEQUENCE [LARGE SCALE GENOMIC DNA]</scope>
</reference>
<comment type="caution">
    <text evidence="1">The sequence shown here is derived from an EMBL/GenBank/DDBJ whole genome shotgun (WGS) entry which is preliminary data.</text>
</comment>
<dbReference type="Proteomes" id="UP001057402">
    <property type="component" value="Chromosome 2"/>
</dbReference>
<protein>
    <submittedName>
        <fullName evidence="1">Uncharacterized protein</fullName>
    </submittedName>
</protein>
<name>A0ACB9S2K9_9MYRT</name>
<proteinExistence type="predicted"/>
<keyword evidence="2" id="KW-1185">Reference proteome</keyword>
<dbReference type="EMBL" id="CM042881">
    <property type="protein sequence ID" value="KAI4384321.1"/>
    <property type="molecule type" value="Genomic_DNA"/>
</dbReference>